<organism evidence="1 2">
    <name type="scientific">Ziziphus jujuba var. spinosa</name>
    <dbReference type="NCBI Taxonomy" id="714518"/>
    <lineage>
        <taxon>Eukaryota</taxon>
        <taxon>Viridiplantae</taxon>
        <taxon>Streptophyta</taxon>
        <taxon>Embryophyta</taxon>
        <taxon>Tracheophyta</taxon>
        <taxon>Spermatophyta</taxon>
        <taxon>Magnoliopsida</taxon>
        <taxon>eudicotyledons</taxon>
        <taxon>Gunneridae</taxon>
        <taxon>Pentapetalae</taxon>
        <taxon>rosids</taxon>
        <taxon>fabids</taxon>
        <taxon>Rosales</taxon>
        <taxon>Rhamnaceae</taxon>
        <taxon>Paliureae</taxon>
        <taxon>Ziziphus</taxon>
    </lineage>
</organism>
<proteinExistence type="predicted"/>
<protein>
    <submittedName>
        <fullName evidence="1">Uncharacterized protein</fullName>
    </submittedName>
</protein>
<comment type="caution">
    <text evidence="1">The sequence shown here is derived from an EMBL/GenBank/DDBJ whole genome shotgun (WGS) entry which is preliminary data.</text>
</comment>
<dbReference type="Proteomes" id="UP000813462">
    <property type="component" value="Unassembled WGS sequence"/>
</dbReference>
<evidence type="ECO:0000313" key="1">
    <source>
        <dbReference type="EMBL" id="KAH7529232.1"/>
    </source>
</evidence>
<dbReference type="AlphaFoldDB" id="A0A978VFU3"/>
<accession>A0A978VFU3</accession>
<reference evidence="1" key="1">
    <citation type="journal article" date="2021" name="Front. Plant Sci.">
        <title>Chromosome-Scale Genome Assembly for Chinese Sour Jujube and Insights Into Its Genome Evolution and Domestication Signature.</title>
        <authorList>
            <person name="Shen L.-Y."/>
            <person name="Luo H."/>
            <person name="Wang X.-L."/>
            <person name="Wang X.-M."/>
            <person name="Qiu X.-J."/>
            <person name="Liu H."/>
            <person name="Zhou S.-S."/>
            <person name="Jia K.-H."/>
            <person name="Nie S."/>
            <person name="Bao Y.-T."/>
            <person name="Zhang R.-G."/>
            <person name="Yun Q.-Z."/>
            <person name="Chai Y.-H."/>
            <person name="Lu J.-Y."/>
            <person name="Li Y."/>
            <person name="Zhao S.-W."/>
            <person name="Mao J.-F."/>
            <person name="Jia S.-G."/>
            <person name="Mao Y.-M."/>
        </authorList>
    </citation>
    <scope>NUCLEOTIDE SEQUENCE</scope>
    <source>
        <strain evidence="1">AT0</strain>
        <tissue evidence="1">Leaf</tissue>
    </source>
</reference>
<evidence type="ECO:0000313" key="2">
    <source>
        <dbReference type="Proteomes" id="UP000813462"/>
    </source>
</evidence>
<name>A0A978VFU3_ZIZJJ</name>
<dbReference type="EMBL" id="JAEACU010000005">
    <property type="protein sequence ID" value="KAH7529232.1"/>
    <property type="molecule type" value="Genomic_DNA"/>
</dbReference>
<sequence>MVTKRNDGSGGGEVAGGVGVIEILLRLPSKSVIRFKRVFVMEPTFFPLTMNSSAGPGAAGLGSNQSFPGISCTHAVEGILWVHSVHGVWHSLLDLCKKAIADLLNFGTNPKYLVLHAEEDDVLYNCTATICEHLLAG</sequence>
<gene>
    <name evidence="1" type="ORF">FEM48_Zijuj05G0162800</name>
</gene>